<dbReference type="InterPro" id="IPR041588">
    <property type="entry name" value="Integrase_H2C2"/>
</dbReference>
<keyword evidence="1" id="KW-0645">Protease</keyword>
<evidence type="ECO:0000256" key="10">
    <source>
        <dbReference type="ARBA" id="ARBA00023172"/>
    </source>
</evidence>
<evidence type="ECO:0000256" key="8">
    <source>
        <dbReference type="ARBA" id="ARBA00022932"/>
    </source>
</evidence>
<keyword evidence="13" id="KW-1185">Reference proteome</keyword>
<dbReference type="GO" id="GO:0003964">
    <property type="term" value="F:RNA-directed DNA polymerase activity"/>
    <property type="evidence" value="ECO:0007669"/>
    <property type="project" value="UniProtKB-KW"/>
</dbReference>
<evidence type="ECO:0000256" key="2">
    <source>
        <dbReference type="ARBA" id="ARBA00022723"/>
    </source>
</evidence>
<dbReference type="SUPFAM" id="SSF56672">
    <property type="entry name" value="DNA/RNA polymerases"/>
    <property type="match status" value="2"/>
</dbReference>
<dbReference type="Gene3D" id="1.10.340.70">
    <property type="match status" value="1"/>
</dbReference>
<accession>A0ABQ5HQW7</accession>
<dbReference type="Pfam" id="PF17921">
    <property type="entry name" value="Integrase_H2C2"/>
    <property type="match status" value="1"/>
</dbReference>
<keyword evidence="6" id="KW-0229">DNA integration</keyword>
<dbReference type="Pfam" id="PF24626">
    <property type="entry name" value="SH3_Tf2-1"/>
    <property type="match status" value="1"/>
</dbReference>
<evidence type="ECO:0000256" key="6">
    <source>
        <dbReference type="ARBA" id="ARBA00022908"/>
    </source>
</evidence>
<comment type="caution">
    <text evidence="12">The sequence shown here is derived from an EMBL/GenBank/DDBJ whole genome shotgun (WGS) entry which is preliminary data.</text>
</comment>
<dbReference type="InterPro" id="IPR043128">
    <property type="entry name" value="Rev_trsase/Diguanyl_cyclase"/>
</dbReference>
<organism evidence="12 13">
    <name type="scientific">Tanacetum coccineum</name>
    <dbReference type="NCBI Taxonomy" id="301880"/>
    <lineage>
        <taxon>Eukaryota</taxon>
        <taxon>Viridiplantae</taxon>
        <taxon>Streptophyta</taxon>
        <taxon>Embryophyta</taxon>
        <taxon>Tracheophyta</taxon>
        <taxon>Spermatophyta</taxon>
        <taxon>Magnoliopsida</taxon>
        <taxon>eudicotyledons</taxon>
        <taxon>Gunneridae</taxon>
        <taxon>Pentapetalae</taxon>
        <taxon>asterids</taxon>
        <taxon>campanulids</taxon>
        <taxon>Asterales</taxon>
        <taxon>Asteraceae</taxon>
        <taxon>Asteroideae</taxon>
        <taxon>Anthemideae</taxon>
        <taxon>Anthemidinae</taxon>
        <taxon>Tanacetum</taxon>
    </lineage>
</organism>
<feature type="domain" description="Integrase catalytic" evidence="11">
    <location>
        <begin position="420"/>
        <end position="630"/>
    </location>
</feature>
<evidence type="ECO:0000256" key="9">
    <source>
        <dbReference type="ARBA" id="ARBA00023125"/>
    </source>
</evidence>
<keyword evidence="8" id="KW-0239">DNA-directed DNA polymerase</keyword>
<evidence type="ECO:0000256" key="5">
    <source>
        <dbReference type="ARBA" id="ARBA00022842"/>
    </source>
</evidence>
<proteinExistence type="predicted"/>
<keyword evidence="10" id="KW-0233">DNA recombination</keyword>
<keyword evidence="7 12" id="KW-0695">RNA-directed DNA polymerase</keyword>
<dbReference type="InterPro" id="IPR012337">
    <property type="entry name" value="RNaseH-like_sf"/>
</dbReference>
<dbReference type="Pfam" id="PF08284">
    <property type="entry name" value="RVP_2"/>
    <property type="match status" value="1"/>
</dbReference>
<keyword evidence="5" id="KW-0460">Magnesium</keyword>
<dbReference type="InterPro" id="IPR056924">
    <property type="entry name" value="SH3_Tf2-1"/>
</dbReference>
<dbReference type="PROSITE" id="PS50994">
    <property type="entry name" value="INTEGRASE"/>
    <property type="match status" value="1"/>
</dbReference>
<dbReference type="Pfam" id="PF00665">
    <property type="entry name" value="rve"/>
    <property type="match status" value="1"/>
</dbReference>
<reference evidence="12" key="1">
    <citation type="journal article" date="2022" name="Int. J. Mol. Sci.">
        <title>Draft Genome of Tanacetum Coccineum: Genomic Comparison of Closely Related Tanacetum-Family Plants.</title>
        <authorList>
            <person name="Yamashiro T."/>
            <person name="Shiraishi A."/>
            <person name="Nakayama K."/>
            <person name="Satake H."/>
        </authorList>
    </citation>
    <scope>NUCLEOTIDE SEQUENCE</scope>
</reference>
<keyword evidence="8" id="KW-0808">Transferase</keyword>
<evidence type="ECO:0000259" key="11">
    <source>
        <dbReference type="PROSITE" id="PS50994"/>
    </source>
</evidence>
<keyword evidence="3" id="KW-0064">Aspartyl protease</keyword>
<keyword evidence="2" id="KW-0479">Metal-binding</keyword>
<dbReference type="Proteomes" id="UP001151760">
    <property type="component" value="Unassembled WGS sequence"/>
</dbReference>
<evidence type="ECO:0000256" key="7">
    <source>
        <dbReference type="ARBA" id="ARBA00022918"/>
    </source>
</evidence>
<dbReference type="EMBL" id="BQNB010019904">
    <property type="protein sequence ID" value="GJT90250.1"/>
    <property type="molecule type" value="Genomic_DNA"/>
</dbReference>
<dbReference type="InterPro" id="IPR036397">
    <property type="entry name" value="RNaseH_sf"/>
</dbReference>
<protein>
    <submittedName>
        <fullName evidence="12">Reverse transcriptase domain-containing protein</fullName>
    </submittedName>
</protein>
<dbReference type="PANTHER" id="PTHR37984">
    <property type="entry name" value="PROTEIN CBG26694"/>
    <property type="match status" value="1"/>
</dbReference>
<dbReference type="PANTHER" id="PTHR37984:SF5">
    <property type="entry name" value="PROTEIN NYNRIN-LIKE"/>
    <property type="match status" value="1"/>
</dbReference>
<dbReference type="InterPro" id="IPR001584">
    <property type="entry name" value="Integrase_cat-core"/>
</dbReference>
<name>A0ABQ5HQW7_9ASTR</name>
<reference evidence="12" key="2">
    <citation type="submission" date="2022-01" db="EMBL/GenBank/DDBJ databases">
        <authorList>
            <person name="Yamashiro T."/>
            <person name="Shiraishi A."/>
            <person name="Satake H."/>
            <person name="Nakayama K."/>
        </authorList>
    </citation>
    <scope>NUCLEOTIDE SEQUENCE</scope>
</reference>
<keyword evidence="9" id="KW-0238">DNA-binding</keyword>
<dbReference type="Gene3D" id="3.30.70.270">
    <property type="match status" value="2"/>
</dbReference>
<evidence type="ECO:0000313" key="13">
    <source>
        <dbReference type="Proteomes" id="UP001151760"/>
    </source>
</evidence>
<dbReference type="InterPro" id="IPR043502">
    <property type="entry name" value="DNA/RNA_pol_sf"/>
</dbReference>
<evidence type="ECO:0000256" key="4">
    <source>
        <dbReference type="ARBA" id="ARBA00022801"/>
    </source>
</evidence>
<keyword evidence="4" id="KW-0378">Hydrolase</keyword>
<dbReference type="SUPFAM" id="SSF53098">
    <property type="entry name" value="Ribonuclease H-like"/>
    <property type="match status" value="2"/>
</dbReference>
<dbReference type="Gene3D" id="3.30.420.10">
    <property type="entry name" value="Ribonuclease H-like superfamily/Ribonuclease H"/>
    <property type="match status" value="2"/>
</dbReference>
<sequence>MITTTSKIEGKKPSGLMLPPQLKTVGILETSPCVNDAPCITQDLALLSVRLVTRALQKAVPKSKQQYQWESILAEKQEYPPRPERSHGFDVVIGMDWLSKYHAKIICDEKVVHIPFDGKTLIIRVMEKKSDERRLKDIPVVREFPEVFPEDLPGLPPVRQVEFQIDLMPGAAPVARAPYRLALSEMQELFDQLQELADKVLIDDILIYSRNKEEHEDHLRTIMELLKKEKLYAKFSKCDFWISIVQFLRHVIDSQGIHIDPAKIEAVKDWASLTTPIEIRQFLGLAGYYRRFVKAFQLLKQKLCEAPILALPEGNNNFVVYCDASLQGMDKTFEVRPDGTCCIKNQSWLLLFGSLRDLIMHESHKSKYSIHPGSDKMYQDLKKLYWWPNMKAIIAKYVGKCLTCSRVKAECQKPSGLLVQPEIPQWKWERITMDFVTKLPKTSSGHDTIWVLVDRLTKSAHFIPTKETDSMETLTRLYIKEIVSRHGVPISIISDRDSRFTSRFWQSMQSALGTQLDMSTSYHPQTDGQISRHGVPISIISDRDSHFTSRFWQSMQSALGTQLDMSTAYHPETDGQSERTIQTLEDMLRACVIDFGKGWERHLPLVEFSYNNSYHASIKAAPFEALYGRKCRSPVCWAEVGDVQLTGPKIIHETTEKIILARVGPVAYRLELPEELSNVHSTFHISNLKKCLSDESLIIPMKELRLDDKLNFVEEPVEIMDREVKQLKQSRIPIVTVR</sequence>
<dbReference type="InterPro" id="IPR050951">
    <property type="entry name" value="Retrovirus_Pol_polyprotein"/>
</dbReference>
<evidence type="ECO:0000313" key="12">
    <source>
        <dbReference type="EMBL" id="GJT90250.1"/>
    </source>
</evidence>
<keyword evidence="8" id="KW-0548">Nucleotidyltransferase</keyword>
<evidence type="ECO:0000256" key="1">
    <source>
        <dbReference type="ARBA" id="ARBA00022670"/>
    </source>
</evidence>
<evidence type="ECO:0000256" key="3">
    <source>
        <dbReference type="ARBA" id="ARBA00022750"/>
    </source>
</evidence>
<gene>
    <name evidence="12" type="ORF">Tco_1079095</name>
</gene>